<evidence type="ECO:0000256" key="6">
    <source>
        <dbReference type="ARBA" id="ARBA00022777"/>
    </source>
</evidence>
<dbReference type="Gene3D" id="3.30.70.890">
    <property type="entry name" value="GHMP kinase, C-terminal domain"/>
    <property type="match status" value="1"/>
</dbReference>
<dbReference type="PIRSF" id="PIRSF010376">
    <property type="entry name" value="IspE"/>
    <property type="match status" value="1"/>
</dbReference>
<organism evidence="12 13">
    <name type="scientific">Marinisporobacter balticus</name>
    <dbReference type="NCBI Taxonomy" id="2018667"/>
    <lineage>
        <taxon>Bacteria</taxon>
        <taxon>Bacillati</taxon>
        <taxon>Bacillota</taxon>
        <taxon>Clostridia</taxon>
        <taxon>Peptostreptococcales</taxon>
        <taxon>Thermotaleaceae</taxon>
        <taxon>Marinisporobacter</taxon>
    </lineage>
</organism>
<keyword evidence="7 9" id="KW-0067">ATP-binding</keyword>
<dbReference type="InterPro" id="IPR006204">
    <property type="entry name" value="GHMP_kinase_N_dom"/>
</dbReference>
<evidence type="ECO:0000256" key="7">
    <source>
        <dbReference type="ARBA" id="ARBA00022840"/>
    </source>
</evidence>
<evidence type="ECO:0000313" key="12">
    <source>
        <dbReference type="EMBL" id="TCO78734.1"/>
    </source>
</evidence>
<evidence type="ECO:0000256" key="2">
    <source>
        <dbReference type="ARBA" id="ARBA00012052"/>
    </source>
</evidence>
<keyword evidence="5 9" id="KW-0547">Nucleotide-binding</keyword>
<dbReference type="Proteomes" id="UP000294919">
    <property type="component" value="Unassembled WGS sequence"/>
</dbReference>
<dbReference type="RefSeq" id="WP_132243270.1">
    <property type="nucleotide sequence ID" value="NZ_SLWV01000004.1"/>
</dbReference>
<dbReference type="InterPro" id="IPR020568">
    <property type="entry name" value="Ribosomal_Su5_D2-typ_SF"/>
</dbReference>
<dbReference type="GO" id="GO:0016114">
    <property type="term" value="P:terpenoid biosynthetic process"/>
    <property type="evidence" value="ECO:0007669"/>
    <property type="project" value="UniProtKB-UniRule"/>
</dbReference>
<evidence type="ECO:0000259" key="10">
    <source>
        <dbReference type="Pfam" id="PF00288"/>
    </source>
</evidence>
<feature type="domain" description="GHMP kinase N-terminal" evidence="10">
    <location>
        <begin position="66"/>
        <end position="144"/>
    </location>
</feature>
<feature type="domain" description="GHMP kinase C-terminal" evidence="11">
    <location>
        <begin position="198"/>
        <end position="274"/>
    </location>
</feature>
<evidence type="ECO:0000256" key="8">
    <source>
        <dbReference type="ARBA" id="ARBA00032554"/>
    </source>
</evidence>
<dbReference type="OrthoDB" id="9809438at2"/>
<dbReference type="HAMAP" id="MF_00061">
    <property type="entry name" value="IspE"/>
    <property type="match status" value="1"/>
</dbReference>
<evidence type="ECO:0000256" key="9">
    <source>
        <dbReference type="HAMAP-Rule" id="MF_00061"/>
    </source>
</evidence>
<dbReference type="GO" id="GO:0005524">
    <property type="term" value="F:ATP binding"/>
    <property type="evidence" value="ECO:0007669"/>
    <property type="project" value="UniProtKB-UniRule"/>
</dbReference>
<dbReference type="UniPathway" id="UPA00056">
    <property type="reaction ID" value="UER00094"/>
</dbReference>
<evidence type="ECO:0000313" key="13">
    <source>
        <dbReference type="Proteomes" id="UP000294919"/>
    </source>
</evidence>
<dbReference type="GO" id="GO:0050515">
    <property type="term" value="F:4-(cytidine 5'-diphospho)-2-C-methyl-D-erythritol kinase activity"/>
    <property type="evidence" value="ECO:0007669"/>
    <property type="project" value="UniProtKB-UniRule"/>
</dbReference>
<comment type="similarity">
    <text evidence="1 9">Belongs to the GHMP kinase family. IspE subfamily.</text>
</comment>
<dbReference type="Pfam" id="PF00288">
    <property type="entry name" value="GHMP_kinases_N"/>
    <property type="match status" value="1"/>
</dbReference>
<evidence type="ECO:0000256" key="5">
    <source>
        <dbReference type="ARBA" id="ARBA00022741"/>
    </source>
</evidence>
<dbReference type="InterPro" id="IPR013750">
    <property type="entry name" value="GHMP_kinase_C_dom"/>
</dbReference>
<comment type="catalytic activity">
    <reaction evidence="9">
        <text>4-CDP-2-C-methyl-D-erythritol + ATP = 4-CDP-2-C-methyl-D-erythritol 2-phosphate + ADP + H(+)</text>
        <dbReference type="Rhea" id="RHEA:18437"/>
        <dbReference type="ChEBI" id="CHEBI:15378"/>
        <dbReference type="ChEBI" id="CHEBI:30616"/>
        <dbReference type="ChEBI" id="CHEBI:57823"/>
        <dbReference type="ChEBI" id="CHEBI:57919"/>
        <dbReference type="ChEBI" id="CHEBI:456216"/>
        <dbReference type="EC" id="2.7.1.148"/>
    </reaction>
</comment>
<keyword evidence="13" id="KW-1185">Reference proteome</keyword>
<name>A0A4R2KXI5_9FIRM</name>
<dbReference type="GO" id="GO:0019288">
    <property type="term" value="P:isopentenyl diphosphate biosynthetic process, methylerythritol 4-phosphate pathway"/>
    <property type="evidence" value="ECO:0007669"/>
    <property type="project" value="UniProtKB-UniRule"/>
</dbReference>
<dbReference type="EMBL" id="SLWV01000004">
    <property type="protein sequence ID" value="TCO78734.1"/>
    <property type="molecule type" value="Genomic_DNA"/>
</dbReference>
<keyword evidence="9" id="KW-0414">Isoprene biosynthesis</keyword>
<accession>A0A4R2KXI5</accession>
<feature type="active site" evidence="9">
    <location>
        <position position="136"/>
    </location>
</feature>
<comment type="caution">
    <text evidence="12">The sequence shown here is derived from an EMBL/GenBank/DDBJ whole genome shotgun (WGS) entry which is preliminary data.</text>
</comment>
<dbReference type="InterPro" id="IPR036554">
    <property type="entry name" value="GHMP_kinase_C_sf"/>
</dbReference>
<feature type="binding site" evidence="9">
    <location>
        <begin position="94"/>
        <end position="104"/>
    </location>
    <ligand>
        <name>ATP</name>
        <dbReference type="ChEBI" id="CHEBI:30616"/>
    </ligand>
</feature>
<evidence type="ECO:0000259" key="11">
    <source>
        <dbReference type="Pfam" id="PF08544"/>
    </source>
</evidence>
<dbReference type="Pfam" id="PF08544">
    <property type="entry name" value="GHMP_kinases_C"/>
    <property type="match status" value="1"/>
</dbReference>
<evidence type="ECO:0000256" key="3">
    <source>
        <dbReference type="ARBA" id="ARBA00017473"/>
    </source>
</evidence>
<dbReference type="Gene3D" id="3.30.230.10">
    <property type="match status" value="1"/>
</dbReference>
<dbReference type="AlphaFoldDB" id="A0A4R2KXI5"/>
<evidence type="ECO:0000256" key="1">
    <source>
        <dbReference type="ARBA" id="ARBA00009684"/>
    </source>
</evidence>
<comment type="pathway">
    <text evidence="9">Isoprenoid biosynthesis; isopentenyl diphosphate biosynthesis via DXP pathway; isopentenyl diphosphate from 1-deoxy-D-xylulose 5-phosphate: step 3/6.</text>
</comment>
<keyword evidence="6 9" id="KW-0418">Kinase</keyword>
<dbReference type="PANTHER" id="PTHR43527">
    <property type="entry name" value="4-DIPHOSPHOCYTIDYL-2-C-METHYL-D-ERYTHRITOL KINASE, CHLOROPLASTIC"/>
    <property type="match status" value="1"/>
</dbReference>
<dbReference type="NCBIfam" id="TIGR00154">
    <property type="entry name" value="ispE"/>
    <property type="match status" value="1"/>
</dbReference>
<feature type="active site" evidence="9">
    <location>
        <position position="11"/>
    </location>
</feature>
<proteinExistence type="inferred from homology"/>
<keyword evidence="4 9" id="KW-0808">Transferase</keyword>
<protein>
    <recommendedName>
        <fullName evidence="3 9">4-diphosphocytidyl-2-C-methyl-D-erythritol kinase</fullName>
        <shortName evidence="9">CMK</shortName>
        <ecNumber evidence="2 9">2.7.1.148</ecNumber>
    </recommendedName>
    <alternativeName>
        <fullName evidence="8 9">4-(cytidine-5'-diphospho)-2-C-methyl-D-erythritol kinase</fullName>
    </alternativeName>
</protein>
<dbReference type="EC" id="2.7.1.148" evidence="2 9"/>
<dbReference type="SUPFAM" id="SSF54211">
    <property type="entry name" value="Ribosomal protein S5 domain 2-like"/>
    <property type="match status" value="1"/>
</dbReference>
<dbReference type="InterPro" id="IPR014721">
    <property type="entry name" value="Ribsml_uS5_D2-typ_fold_subgr"/>
</dbReference>
<reference evidence="12 13" key="1">
    <citation type="submission" date="2019-03" db="EMBL/GenBank/DDBJ databases">
        <title>Genomic Encyclopedia of Type Strains, Phase IV (KMG-IV): sequencing the most valuable type-strain genomes for metagenomic binning, comparative biology and taxonomic classification.</title>
        <authorList>
            <person name="Goeker M."/>
        </authorList>
    </citation>
    <scope>NUCLEOTIDE SEQUENCE [LARGE SCALE GENOMIC DNA]</scope>
    <source>
        <strain evidence="12 13">DSM 102940</strain>
    </source>
</reference>
<dbReference type="PANTHER" id="PTHR43527:SF2">
    <property type="entry name" value="4-DIPHOSPHOCYTIDYL-2-C-METHYL-D-ERYTHRITOL KINASE, CHLOROPLASTIC"/>
    <property type="match status" value="1"/>
</dbReference>
<sequence length="291" mass="32317">MNEIKVRGRAKINLSLDVLRRKEDGYHEVKMIMQQIDLYDEILLESRENGILLETNCEFIPNNEGNIAYKAAKLMMDTFHIDKGIQIYIHKNIPVAAGLAGGSTDAAAVMIGLNKLWKIGATKKELMDLSIQLGADVPFCILEGAALAEGIGEKLTSIEGLDQWVVLCKPNISVSTASVYKALDVNHIEKHPETDKILKALENKDVQTVVENLCNVLEPVTEGMHPIVRDIKRKMVAYHALGSLMSGSGPTVFGIYKDYTKAKNAYENLSKVYNQIYLVKTYDGKDGYANE</sequence>
<evidence type="ECO:0000256" key="4">
    <source>
        <dbReference type="ARBA" id="ARBA00022679"/>
    </source>
</evidence>
<dbReference type="InterPro" id="IPR004424">
    <property type="entry name" value="IspE"/>
</dbReference>
<gene>
    <name evidence="9" type="primary">ispE</name>
    <name evidence="12" type="ORF">EV214_104121</name>
</gene>
<comment type="function">
    <text evidence="9">Catalyzes the phosphorylation of the position 2 hydroxy group of 4-diphosphocytidyl-2C-methyl-D-erythritol.</text>
</comment>
<dbReference type="SUPFAM" id="SSF55060">
    <property type="entry name" value="GHMP Kinase, C-terminal domain"/>
    <property type="match status" value="1"/>
</dbReference>